<dbReference type="Proteomes" id="UP000016570">
    <property type="component" value="Unassembled WGS sequence"/>
</dbReference>
<comment type="caution">
    <text evidence="1">The sequence shown here is derived from an EMBL/GenBank/DDBJ whole genome shotgun (WGS) entry which is preliminary data.</text>
</comment>
<evidence type="ECO:0000313" key="1">
    <source>
        <dbReference type="EMBL" id="GAD65435.1"/>
    </source>
</evidence>
<organism evidence="1 2">
    <name type="scientific">Vibrio proteolyticus NBRC 13287</name>
    <dbReference type="NCBI Taxonomy" id="1219065"/>
    <lineage>
        <taxon>Bacteria</taxon>
        <taxon>Pseudomonadati</taxon>
        <taxon>Pseudomonadota</taxon>
        <taxon>Gammaproteobacteria</taxon>
        <taxon>Vibrionales</taxon>
        <taxon>Vibrionaceae</taxon>
        <taxon>Vibrio</taxon>
    </lineage>
</organism>
<evidence type="ECO:0008006" key="3">
    <source>
        <dbReference type="Google" id="ProtNLM"/>
    </source>
</evidence>
<dbReference type="Gene3D" id="3.10.450.50">
    <property type="match status" value="1"/>
</dbReference>
<dbReference type="AlphaFoldDB" id="U2ZVH5"/>
<gene>
    <name evidence="1" type="ORF">VPR01S_01_02080</name>
</gene>
<proteinExistence type="predicted"/>
<dbReference type="SUPFAM" id="SSF54427">
    <property type="entry name" value="NTF2-like"/>
    <property type="match status" value="1"/>
</dbReference>
<accession>U2ZVH5</accession>
<reference evidence="1 2" key="1">
    <citation type="submission" date="2013-09" db="EMBL/GenBank/DDBJ databases">
        <title>Whole genome shotgun sequence of Vibrio proteolyticus NBRC 13287.</title>
        <authorList>
            <person name="Isaki S."/>
            <person name="Hosoyama A."/>
            <person name="Numata M."/>
            <person name="Hashimoto M."/>
            <person name="Hosoyama Y."/>
            <person name="Tsuchikane K."/>
            <person name="Noguchi M."/>
            <person name="Hirakata S."/>
            <person name="Ichikawa N."/>
            <person name="Ohji S."/>
            <person name="Yamazoe A."/>
            <person name="Fujita N."/>
        </authorList>
    </citation>
    <scope>NUCLEOTIDE SEQUENCE [LARGE SCALE GENOMIC DNA]</scope>
    <source>
        <strain evidence="1 2">NBRC 13287</strain>
    </source>
</reference>
<keyword evidence="2" id="KW-1185">Reference proteome</keyword>
<dbReference type="eggNOG" id="COG4460">
    <property type="taxonomic scope" value="Bacteria"/>
</dbReference>
<dbReference type="EMBL" id="BATJ01000001">
    <property type="protein sequence ID" value="GAD65435.1"/>
    <property type="molecule type" value="Genomic_DNA"/>
</dbReference>
<sequence length="130" mass="14815">MNRYFQEILDAHDLICCWLSDVRSPTQVCEELLTRFSPAYSMVTPDGAQLNYTSLTSFFQAQCGAKPGLKIKIDNMRLITESEVGACVTYQERQQLPGQRSTLRFSTVVFELGKGDQVIWRHLHETAQPL</sequence>
<evidence type="ECO:0000313" key="2">
    <source>
        <dbReference type="Proteomes" id="UP000016570"/>
    </source>
</evidence>
<dbReference type="InterPro" id="IPR032710">
    <property type="entry name" value="NTF2-like_dom_sf"/>
</dbReference>
<protein>
    <recommendedName>
        <fullName evidence="3">DUF4440 domain-containing protein</fullName>
    </recommendedName>
</protein>
<dbReference type="RefSeq" id="WP_021703427.1">
    <property type="nucleotide sequence ID" value="NZ_BATJ01000001.1"/>
</dbReference>
<name>U2ZVH5_VIBPR</name>
<dbReference type="PIRSF" id="PIRSF029394">
    <property type="entry name" value="UCP029394"/>
    <property type="match status" value="1"/>
</dbReference>
<dbReference type="InterPro" id="IPR016918">
    <property type="entry name" value="UCP029394"/>
</dbReference>
<dbReference type="STRING" id="1219065.VPR01S_01_02080"/>